<organism evidence="4 5">
    <name type="scientific">Natrialba swarupiae</name>
    <dbReference type="NCBI Taxonomy" id="2448032"/>
    <lineage>
        <taxon>Archaea</taxon>
        <taxon>Methanobacteriati</taxon>
        <taxon>Methanobacteriota</taxon>
        <taxon>Stenosarchaea group</taxon>
        <taxon>Halobacteria</taxon>
        <taxon>Halobacteriales</taxon>
        <taxon>Natrialbaceae</taxon>
        <taxon>Natrialba</taxon>
    </lineage>
</organism>
<sequence>MNSIRSTSTVVQNGSDGPGDRPIRWFFGVPFRPQTYANLLYVALAFPLGLLYFVTVVTGVSLGVGLSITLVGIPILFLTVLAVVVLAAVEALLATHLVGIETPLPTAFRADNPRSLLRAEDGYADALAALVTAPTTWTSFVLVFLKFVYGVLAFTVLVVSVSIVTAMLAAPLVYSDPHVSYVFGQYQIETLPAALAVAALGVVGGFVSFHLWNVLAMLGGVLNAVLLGAFHDEPGVDGGDVDGTDADNVGVDTSDIGETNVGASAVDGDEGDEREPLE</sequence>
<proteinExistence type="predicted"/>
<gene>
    <name evidence="4" type="ORF">FYC77_01410</name>
</gene>
<feature type="transmembrane region" description="Helical" evidence="2">
    <location>
        <begin position="75"/>
        <end position="98"/>
    </location>
</feature>
<dbReference type="AlphaFoldDB" id="A0A5D5AW98"/>
<feature type="region of interest" description="Disordered" evidence="1">
    <location>
        <begin position="238"/>
        <end position="278"/>
    </location>
</feature>
<evidence type="ECO:0000259" key="3">
    <source>
        <dbReference type="Pfam" id="PF13796"/>
    </source>
</evidence>
<feature type="compositionally biased region" description="Acidic residues" evidence="1">
    <location>
        <begin position="267"/>
        <end position="278"/>
    </location>
</feature>
<comment type="caution">
    <text evidence="4">The sequence shown here is derived from an EMBL/GenBank/DDBJ whole genome shotgun (WGS) entry which is preliminary data.</text>
</comment>
<feature type="transmembrane region" description="Helical" evidence="2">
    <location>
        <begin position="126"/>
        <end position="145"/>
    </location>
</feature>
<keyword evidence="5" id="KW-1185">Reference proteome</keyword>
<protein>
    <submittedName>
        <fullName evidence="4">Sensor protein</fullName>
    </submittedName>
</protein>
<feature type="transmembrane region" description="Helical" evidence="2">
    <location>
        <begin position="193"/>
        <end position="212"/>
    </location>
</feature>
<evidence type="ECO:0000256" key="1">
    <source>
        <dbReference type="SAM" id="MobiDB-lite"/>
    </source>
</evidence>
<evidence type="ECO:0000313" key="4">
    <source>
        <dbReference type="EMBL" id="TYT63900.1"/>
    </source>
</evidence>
<keyword evidence="2" id="KW-0472">Membrane</keyword>
<dbReference type="InterPro" id="IPR025828">
    <property type="entry name" value="Put_sensor_dom"/>
</dbReference>
<evidence type="ECO:0000256" key="2">
    <source>
        <dbReference type="SAM" id="Phobius"/>
    </source>
</evidence>
<reference evidence="4 5" key="1">
    <citation type="submission" date="2019-08" db="EMBL/GenBank/DDBJ databases">
        <title>Archaea genome.</title>
        <authorList>
            <person name="Kajale S."/>
            <person name="Shouche Y."/>
            <person name="Deshpande N."/>
            <person name="Sharma A."/>
        </authorList>
    </citation>
    <scope>NUCLEOTIDE SEQUENCE [LARGE SCALE GENOMIC DNA]</scope>
    <source>
        <strain evidence="4 5">ESP3B_9</strain>
    </source>
</reference>
<feature type="transmembrane region" description="Helical" evidence="2">
    <location>
        <begin position="39"/>
        <end position="63"/>
    </location>
</feature>
<feature type="domain" description="Putative sensor" evidence="3">
    <location>
        <begin position="41"/>
        <end position="227"/>
    </location>
</feature>
<dbReference type="Proteomes" id="UP000324104">
    <property type="component" value="Unassembled WGS sequence"/>
</dbReference>
<accession>A0A5D5AW98</accession>
<dbReference type="EMBL" id="VTAW01000001">
    <property type="protein sequence ID" value="TYT63900.1"/>
    <property type="molecule type" value="Genomic_DNA"/>
</dbReference>
<dbReference type="Pfam" id="PF13796">
    <property type="entry name" value="Sensor"/>
    <property type="match status" value="1"/>
</dbReference>
<dbReference type="RefSeq" id="WP_149079707.1">
    <property type="nucleotide sequence ID" value="NZ_VTAW01000001.1"/>
</dbReference>
<keyword evidence="2" id="KW-0812">Transmembrane</keyword>
<feature type="transmembrane region" description="Helical" evidence="2">
    <location>
        <begin position="152"/>
        <end position="173"/>
    </location>
</feature>
<keyword evidence="2" id="KW-1133">Transmembrane helix</keyword>
<evidence type="ECO:0000313" key="5">
    <source>
        <dbReference type="Proteomes" id="UP000324104"/>
    </source>
</evidence>
<name>A0A5D5AW98_9EURY</name>